<accession>A0A251NXL3</accession>
<protein>
    <recommendedName>
        <fullName evidence="4">Transmembrane protein</fullName>
    </recommendedName>
</protein>
<keyword evidence="3" id="KW-1185">Reference proteome</keyword>
<keyword evidence="1" id="KW-0472">Membrane</keyword>
<evidence type="ECO:0000313" key="2">
    <source>
        <dbReference type="EMBL" id="ONI04037.1"/>
    </source>
</evidence>
<dbReference type="PANTHER" id="PTHR36063">
    <property type="entry name" value="ARABIDOPSIS THALIANA GENOMIC DNA, CHROMOSOME 5, P1 CLONE:MOK16"/>
    <property type="match status" value="1"/>
</dbReference>
<evidence type="ECO:0000313" key="3">
    <source>
        <dbReference type="Proteomes" id="UP000006882"/>
    </source>
</evidence>
<dbReference type="Gramene" id="ONI04037">
    <property type="protein sequence ID" value="ONI04037"/>
    <property type="gene ID" value="PRUPE_6G298100"/>
</dbReference>
<evidence type="ECO:0000256" key="1">
    <source>
        <dbReference type="SAM" id="Phobius"/>
    </source>
</evidence>
<proteinExistence type="predicted"/>
<reference evidence="2 3" key="1">
    <citation type="journal article" date="2013" name="Nat. Genet.">
        <title>The high-quality draft genome of peach (Prunus persica) identifies unique patterns of genetic diversity, domestication and genome evolution.</title>
        <authorList>
            <consortium name="International Peach Genome Initiative"/>
            <person name="Verde I."/>
            <person name="Abbott A.G."/>
            <person name="Scalabrin S."/>
            <person name="Jung S."/>
            <person name="Shu S."/>
            <person name="Marroni F."/>
            <person name="Zhebentyayeva T."/>
            <person name="Dettori M.T."/>
            <person name="Grimwood J."/>
            <person name="Cattonaro F."/>
            <person name="Zuccolo A."/>
            <person name="Rossini L."/>
            <person name="Jenkins J."/>
            <person name="Vendramin E."/>
            <person name="Meisel L.A."/>
            <person name="Decroocq V."/>
            <person name="Sosinski B."/>
            <person name="Prochnik S."/>
            <person name="Mitros T."/>
            <person name="Policriti A."/>
            <person name="Cipriani G."/>
            <person name="Dondini L."/>
            <person name="Ficklin S."/>
            <person name="Goodstein D.M."/>
            <person name="Xuan P."/>
            <person name="Del Fabbro C."/>
            <person name="Aramini V."/>
            <person name="Copetti D."/>
            <person name="Gonzalez S."/>
            <person name="Horner D.S."/>
            <person name="Falchi R."/>
            <person name="Lucas S."/>
            <person name="Mica E."/>
            <person name="Maldonado J."/>
            <person name="Lazzari B."/>
            <person name="Bielenberg D."/>
            <person name="Pirona R."/>
            <person name="Miculan M."/>
            <person name="Barakat A."/>
            <person name="Testolin R."/>
            <person name="Stella A."/>
            <person name="Tartarini S."/>
            <person name="Tonutti P."/>
            <person name="Arus P."/>
            <person name="Orellana A."/>
            <person name="Wells C."/>
            <person name="Main D."/>
            <person name="Vizzotto G."/>
            <person name="Silva H."/>
            <person name="Salamini F."/>
            <person name="Schmutz J."/>
            <person name="Morgante M."/>
            <person name="Rokhsar D.S."/>
        </authorList>
    </citation>
    <scope>NUCLEOTIDE SEQUENCE [LARGE SCALE GENOMIC DNA]</scope>
    <source>
        <strain evidence="3">cv. Nemared</strain>
    </source>
</reference>
<keyword evidence="1" id="KW-1133">Transmembrane helix</keyword>
<dbReference type="EMBL" id="CM007656">
    <property type="protein sequence ID" value="ONI04037.1"/>
    <property type="molecule type" value="Genomic_DNA"/>
</dbReference>
<feature type="transmembrane region" description="Helical" evidence="1">
    <location>
        <begin position="49"/>
        <end position="66"/>
    </location>
</feature>
<keyword evidence="1" id="KW-0812">Transmembrane</keyword>
<dbReference type="Proteomes" id="UP000006882">
    <property type="component" value="Chromosome G6"/>
</dbReference>
<sequence length="70" mass="8083">MVKGGRYMHNWVEVAPPIMISHEKCSNSPKLETIVEEGSESFEILPKRVVFLLPVFLSFISYLILYRQIA</sequence>
<organism evidence="2 3">
    <name type="scientific">Prunus persica</name>
    <name type="common">Peach</name>
    <name type="synonym">Amygdalus persica</name>
    <dbReference type="NCBI Taxonomy" id="3760"/>
    <lineage>
        <taxon>Eukaryota</taxon>
        <taxon>Viridiplantae</taxon>
        <taxon>Streptophyta</taxon>
        <taxon>Embryophyta</taxon>
        <taxon>Tracheophyta</taxon>
        <taxon>Spermatophyta</taxon>
        <taxon>Magnoliopsida</taxon>
        <taxon>eudicotyledons</taxon>
        <taxon>Gunneridae</taxon>
        <taxon>Pentapetalae</taxon>
        <taxon>rosids</taxon>
        <taxon>fabids</taxon>
        <taxon>Rosales</taxon>
        <taxon>Rosaceae</taxon>
        <taxon>Amygdaloideae</taxon>
        <taxon>Amygdaleae</taxon>
        <taxon>Prunus</taxon>
    </lineage>
</organism>
<evidence type="ECO:0008006" key="4">
    <source>
        <dbReference type="Google" id="ProtNLM"/>
    </source>
</evidence>
<gene>
    <name evidence="2" type="ORF">PRUPE_6G298100</name>
</gene>
<name>A0A251NXL3_PRUPE</name>
<dbReference type="AlphaFoldDB" id="A0A251NXL3"/>
<dbReference type="PANTHER" id="PTHR36063:SF8">
    <property type="entry name" value="GENOME ASSEMBLY, CHROMOSOME: A06"/>
    <property type="match status" value="1"/>
</dbReference>